<dbReference type="Proteomes" id="UP001219518">
    <property type="component" value="Unassembled WGS sequence"/>
</dbReference>
<reference evidence="2" key="2">
    <citation type="journal article" date="2023" name="BMC Genomics">
        <title>Pest status, molecular evolution, and epigenetic factors derived from the genome assembly of Frankliniella fusca, a thysanopteran phytovirus vector.</title>
        <authorList>
            <person name="Catto M.A."/>
            <person name="Labadie P.E."/>
            <person name="Jacobson A.L."/>
            <person name="Kennedy G.G."/>
            <person name="Srinivasan R."/>
            <person name="Hunt B.G."/>
        </authorList>
    </citation>
    <scope>NUCLEOTIDE SEQUENCE</scope>
    <source>
        <strain evidence="2">PL_HMW_Pooled</strain>
    </source>
</reference>
<proteinExistence type="predicted"/>
<organism evidence="2 3">
    <name type="scientific">Frankliniella fusca</name>
    <dbReference type="NCBI Taxonomy" id="407009"/>
    <lineage>
        <taxon>Eukaryota</taxon>
        <taxon>Metazoa</taxon>
        <taxon>Ecdysozoa</taxon>
        <taxon>Arthropoda</taxon>
        <taxon>Hexapoda</taxon>
        <taxon>Insecta</taxon>
        <taxon>Pterygota</taxon>
        <taxon>Neoptera</taxon>
        <taxon>Paraneoptera</taxon>
        <taxon>Thysanoptera</taxon>
        <taxon>Terebrantia</taxon>
        <taxon>Thripoidea</taxon>
        <taxon>Thripidae</taxon>
        <taxon>Frankliniella</taxon>
    </lineage>
</organism>
<feature type="transmembrane region" description="Helical" evidence="1">
    <location>
        <begin position="23"/>
        <end position="41"/>
    </location>
</feature>
<evidence type="ECO:0000256" key="1">
    <source>
        <dbReference type="SAM" id="Phobius"/>
    </source>
</evidence>
<dbReference type="AlphaFoldDB" id="A0AAE1LSJ0"/>
<keyword evidence="1" id="KW-1133">Transmembrane helix</keyword>
<protein>
    <submittedName>
        <fullName evidence="2">MFS-type transporter YfkL</fullName>
    </submittedName>
</protein>
<comment type="caution">
    <text evidence="2">The sequence shown here is derived from an EMBL/GenBank/DDBJ whole genome shotgun (WGS) entry which is preliminary data.</text>
</comment>
<reference evidence="2" key="1">
    <citation type="submission" date="2021-07" db="EMBL/GenBank/DDBJ databases">
        <authorList>
            <person name="Catto M.A."/>
            <person name="Jacobson A."/>
            <person name="Kennedy G."/>
            <person name="Labadie P."/>
            <person name="Hunt B.G."/>
            <person name="Srinivasan R."/>
        </authorList>
    </citation>
    <scope>NUCLEOTIDE SEQUENCE</scope>
    <source>
        <strain evidence="2">PL_HMW_Pooled</strain>
        <tissue evidence="2">Head</tissue>
    </source>
</reference>
<evidence type="ECO:0000313" key="2">
    <source>
        <dbReference type="EMBL" id="KAK3928777.1"/>
    </source>
</evidence>
<dbReference type="EMBL" id="JAHWGI010001354">
    <property type="protein sequence ID" value="KAK3928777.1"/>
    <property type="molecule type" value="Genomic_DNA"/>
</dbReference>
<keyword evidence="3" id="KW-1185">Reference proteome</keyword>
<gene>
    <name evidence="2" type="ORF">KUF71_017000</name>
</gene>
<keyword evidence="1" id="KW-0812">Transmembrane</keyword>
<evidence type="ECO:0000313" key="3">
    <source>
        <dbReference type="Proteomes" id="UP001219518"/>
    </source>
</evidence>
<accession>A0AAE1LSJ0</accession>
<sequence length="45" mass="5463">MRMTCVCHTCVMQTSHIPRIKEILWFFLAFSTILPKIFLWIDFLM</sequence>
<name>A0AAE1LSJ0_9NEOP</name>
<keyword evidence="1" id="KW-0472">Membrane</keyword>